<protein>
    <submittedName>
        <fullName evidence="4">ABC transporter substrate-binding protein</fullName>
    </submittedName>
</protein>
<evidence type="ECO:0000256" key="2">
    <source>
        <dbReference type="SAM" id="SignalP"/>
    </source>
</evidence>
<dbReference type="AlphaFoldDB" id="A0A9X7VZ58"/>
<dbReference type="SUPFAM" id="SSF53850">
    <property type="entry name" value="Periplasmic binding protein-like II"/>
    <property type="match status" value="1"/>
</dbReference>
<dbReference type="InterPro" id="IPR030678">
    <property type="entry name" value="Peptide/Ni-bd"/>
</dbReference>
<proteinExistence type="predicted"/>
<keyword evidence="5" id="KW-1185">Reference proteome</keyword>
<dbReference type="Pfam" id="PF00496">
    <property type="entry name" value="SBP_bac_5"/>
    <property type="match status" value="1"/>
</dbReference>
<dbReference type="KEGG" id="afx:JZ786_23120"/>
<dbReference type="CDD" id="cd08509">
    <property type="entry name" value="PBP2_TmCBP_oligosaccharides_like"/>
    <property type="match status" value="1"/>
</dbReference>
<dbReference type="Gene3D" id="3.90.76.10">
    <property type="entry name" value="Dipeptide-binding Protein, Domain 1"/>
    <property type="match status" value="1"/>
</dbReference>
<reference evidence="4 5" key="1">
    <citation type="submission" date="2021-02" db="EMBL/GenBank/DDBJ databases">
        <title>Alicyclobacillus curvatus sp. nov. and Alicyclobacillus mengziensis sp. nov., two acidophilic bacteria isolated from acid mine drainage.</title>
        <authorList>
            <person name="Huang Y."/>
        </authorList>
    </citation>
    <scope>NUCLEOTIDE SEQUENCE [LARGE SCALE GENOMIC DNA]</scope>
    <source>
        <strain evidence="4 5">S30H14</strain>
    </source>
</reference>
<accession>A0A9X7VZ58</accession>
<dbReference type="InterPro" id="IPR000914">
    <property type="entry name" value="SBP_5_dom"/>
</dbReference>
<keyword evidence="2" id="KW-0732">Signal</keyword>
<feature type="domain" description="Solute-binding protein family 5" evidence="3">
    <location>
        <begin position="96"/>
        <end position="460"/>
    </location>
</feature>
<feature type="region of interest" description="Disordered" evidence="1">
    <location>
        <begin position="30"/>
        <end position="53"/>
    </location>
</feature>
<evidence type="ECO:0000313" key="4">
    <source>
        <dbReference type="EMBL" id="QSO47250.1"/>
    </source>
</evidence>
<dbReference type="GO" id="GO:0043190">
    <property type="term" value="C:ATP-binding cassette (ABC) transporter complex"/>
    <property type="evidence" value="ECO:0007669"/>
    <property type="project" value="InterPro"/>
</dbReference>
<evidence type="ECO:0000256" key="1">
    <source>
        <dbReference type="SAM" id="MobiDB-lite"/>
    </source>
</evidence>
<organism evidence="4 5">
    <name type="scientific">Alicyclobacillus mengziensis</name>
    <dbReference type="NCBI Taxonomy" id="2931921"/>
    <lineage>
        <taxon>Bacteria</taxon>
        <taxon>Bacillati</taxon>
        <taxon>Bacillota</taxon>
        <taxon>Bacilli</taxon>
        <taxon>Bacillales</taxon>
        <taxon>Alicyclobacillaceae</taxon>
        <taxon>Alicyclobacillus</taxon>
    </lineage>
</organism>
<feature type="compositionally biased region" description="Low complexity" evidence="1">
    <location>
        <begin position="30"/>
        <end position="44"/>
    </location>
</feature>
<name>A0A9X7VZ58_9BACL</name>
<gene>
    <name evidence="4" type="ORF">JZ786_23120</name>
</gene>
<dbReference type="Gene3D" id="3.40.190.10">
    <property type="entry name" value="Periplasmic binding protein-like II"/>
    <property type="match status" value="1"/>
</dbReference>
<dbReference type="InterPro" id="IPR039424">
    <property type="entry name" value="SBP_5"/>
</dbReference>
<dbReference type="GO" id="GO:0015833">
    <property type="term" value="P:peptide transport"/>
    <property type="evidence" value="ECO:0007669"/>
    <property type="project" value="TreeGrafter"/>
</dbReference>
<evidence type="ECO:0000259" key="3">
    <source>
        <dbReference type="Pfam" id="PF00496"/>
    </source>
</evidence>
<sequence length="566" mass="61490">MKAKKSLISLVALVGVAGASLAGCGQSSNNSAGSTAASNSPGGTVSSTPAKSSLTIGVDNGSPTFQDNFNPFAPGNRIGTSYIYEPLFFVNNINGKVTPWLGTNYTWQNNKTLVVTVRSGVQWNDGKPFSAADVAFTFNYLKKYPALDSQGLWQVLSSVTASGNKVTFKFKNPNVPTFYSIASTVIVPKHIWSTITDPTKQMMPNPVGTGPYMVGNFTPEQYTLKKNPTYWQADKVNVQTLVFPVLGNNQTAALKLSSGQWDWATLFLPNVQKTFVSKDPQYNKYWFPAGGVVSLALNLTKAPFNDVQFRQALAYGINKQEIAKQAEDGYVNVASQTGLILPGQSKWLDPSIPNKGVYSYNLQKAKQMLAQAGYKTNSSGQLLDKSGKPISFSIEVPNGWSDWIQTAQIIQSNLKQLGISVNVATPQYGAYSSSLSTGQFEGALMGFGGQASPFQAYNSLVNSQFALPVGQSTSQNQERFKDPSVDQVLANWQQSTNQATQQKDAYQVEQAVFNQVPVIALFYGATWSEFSTKKFTGWPSASDPYAPPAPYGQPPLMIFTHLQPRS</sequence>
<feature type="signal peptide" evidence="2">
    <location>
        <begin position="1"/>
        <end position="22"/>
    </location>
</feature>
<feature type="chain" id="PRO_5040895170" evidence="2">
    <location>
        <begin position="23"/>
        <end position="566"/>
    </location>
</feature>
<dbReference type="GO" id="GO:0042597">
    <property type="term" value="C:periplasmic space"/>
    <property type="evidence" value="ECO:0007669"/>
    <property type="project" value="UniProtKB-ARBA"/>
</dbReference>
<dbReference type="PROSITE" id="PS51257">
    <property type="entry name" value="PROKAR_LIPOPROTEIN"/>
    <property type="match status" value="1"/>
</dbReference>
<dbReference type="PIRSF" id="PIRSF002741">
    <property type="entry name" value="MppA"/>
    <property type="match status" value="1"/>
</dbReference>
<dbReference type="PANTHER" id="PTHR30290:SF82">
    <property type="entry name" value="ABC-TYPE DIPEPTIDE_OLIGOPEPTIDE TRANSPORT SYSTEM, PERIPLASMIC COMPONENT"/>
    <property type="match status" value="1"/>
</dbReference>
<evidence type="ECO:0000313" key="5">
    <source>
        <dbReference type="Proteomes" id="UP000663505"/>
    </source>
</evidence>
<dbReference type="PANTHER" id="PTHR30290">
    <property type="entry name" value="PERIPLASMIC BINDING COMPONENT OF ABC TRANSPORTER"/>
    <property type="match status" value="1"/>
</dbReference>
<dbReference type="Proteomes" id="UP000663505">
    <property type="component" value="Chromosome"/>
</dbReference>
<dbReference type="Gene3D" id="3.10.105.10">
    <property type="entry name" value="Dipeptide-binding Protein, Domain 3"/>
    <property type="match status" value="1"/>
</dbReference>
<dbReference type="EMBL" id="CP071182">
    <property type="protein sequence ID" value="QSO47250.1"/>
    <property type="molecule type" value="Genomic_DNA"/>
</dbReference>
<dbReference type="GO" id="GO:1904680">
    <property type="term" value="F:peptide transmembrane transporter activity"/>
    <property type="evidence" value="ECO:0007669"/>
    <property type="project" value="TreeGrafter"/>
</dbReference>
<dbReference type="RefSeq" id="WP_206656607.1">
    <property type="nucleotide sequence ID" value="NZ_CP071182.1"/>
</dbReference>